<organism evidence="5 6">
    <name type="scientific">Striga asiatica</name>
    <name type="common">Asiatic witchweed</name>
    <name type="synonym">Buchnera asiatica</name>
    <dbReference type="NCBI Taxonomy" id="4170"/>
    <lineage>
        <taxon>Eukaryota</taxon>
        <taxon>Viridiplantae</taxon>
        <taxon>Streptophyta</taxon>
        <taxon>Embryophyta</taxon>
        <taxon>Tracheophyta</taxon>
        <taxon>Spermatophyta</taxon>
        <taxon>Magnoliopsida</taxon>
        <taxon>eudicotyledons</taxon>
        <taxon>Gunneridae</taxon>
        <taxon>Pentapetalae</taxon>
        <taxon>asterids</taxon>
        <taxon>lamiids</taxon>
        <taxon>Lamiales</taxon>
        <taxon>Orobanchaceae</taxon>
        <taxon>Buchnereae</taxon>
        <taxon>Striga</taxon>
    </lineage>
</organism>
<dbReference type="Gene3D" id="2.60.40.420">
    <property type="entry name" value="Cupredoxins - blue copper proteins"/>
    <property type="match status" value="1"/>
</dbReference>
<dbReference type="PANTHER" id="PTHR33021:SF6">
    <property type="entry name" value="EARLY NODULIN-LIKE PROTEIN 18"/>
    <property type="match status" value="1"/>
</dbReference>
<dbReference type="OrthoDB" id="783836at2759"/>
<reference evidence="6" key="1">
    <citation type="journal article" date="2019" name="Curr. Biol.">
        <title>Genome Sequence of Striga asiatica Provides Insight into the Evolution of Plant Parasitism.</title>
        <authorList>
            <person name="Yoshida S."/>
            <person name="Kim S."/>
            <person name="Wafula E.K."/>
            <person name="Tanskanen J."/>
            <person name="Kim Y.M."/>
            <person name="Honaas L."/>
            <person name="Yang Z."/>
            <person name="Spallek T."/>
            <person name="Conn C.E."/>
            <person name="Ichihashi Y."/>
            <person name="Cheong K."/>
            <person name="Cui S."/>
            <person name="Der J.P."/>
            <person name="Gundlach H."/>
            <person name="Jiao Y."/>
            <person name="Hori C."/>
            <person name="Ishida J.K."/>
            <person name="Kasahara H."/>
            <person name="Kiba T."/>
            <person name="Kim M.S."/>
            <person name="Koo N."/>
            <person name="Laohavisit A."/>
            <person name="Lee Y.H."/>
            <person name="Lumba S."/>
            <person name="McCourt P."/>
            <person name="Mortimer J.C."/>
            <person name="Mutuku J.M."/>
            <person name="Nomura T."/>
            <person name="Sasaki-Sekimoto Y."/>
            <person name="Seto Y."/>
            <person name="Wang Y."/>
            <person name="Wakatake T."/>
            <person name="Sakakibara H."/>
            <person name="Demura T."/>
            <person name="Yamaguchi S."/>
            <person name="Yoneyama K."/>
            <person name="Manabe R.I."/>
            <person name="Nelson D.C."/>
            <person name="Schulman A.H."/>
            <person name="Timko M.P."/>
            <person name="dePamphilis C.W."/>
            <person name="Choi D."/>
            <person name="Shirasu K."/>
        </authorList>
    </citation>
    <scope>NUCLEOTIDE SEQUENCE [LARGE SCALE GENOMIC DNA]</scope>
    <source>
        <strain evidence="6">cv. UVA1</strain>
    </source>
</reference>
<evidence type="ECO:0000259" key="4">
    <source>
        <dbReference type="PROSITE" id="PS51485"/>
    </source>
</evidence>
<feature type="domain" description="Phytocyanin" evidence="4">
    <location>
        <begin position="31"/>
        <end position="151"/>
    </location>
</feature>
<dbReference type="InterPro" id="IPR003245">
    <property type="entry name" value="Phytocyanin_dom"/>
</dbReference>
<keyword evidence="2" id="KW-0812">Transmembrane</keyword>
<evidence type="ECO:0000313" key="6">
    <source>
        <dbReference type="Proteomes" id="UP000325081"/>
    </source>
</evidence>
<dbReference type="CDD" id="cd04216">
    <property type="entry name" value="Phytocyanin"/>
    <property type="match status" value="1"/>
</dbReference>
<dbReference type="AlphaFoldDB" id="A0A5A7Q9I1"/>
<dbReference type="GO" id="GO:0009055">
    <property type="term" value="F:electron transfer activity"/>
    <property type="evidence" value="ECO:0007669"/>
    <property type="project" value="InterPro"/>
</dbReference>
<feature type="region of interest" description="Disordered" evidence="1">
    <location>
        <begin position="152"/>
        <end position="210"/>
    </location>
</feature>
<evidence type="ECO:0000313" key="5">
    <source>
        <dbReference type="EMBL" id="GER40721.1"/>
    </source>
</evidence>
<evidence type="ECO:0000256" key="1">
    <source>
        <dbReference type="SAM" id="MobiDB-lite"/>
    </source>
</evidence>
<evidence type="ECO:0000256" key="2">
    <source>
        <dbReference type="SAM" id="Phobius"/>
    </source>
</evidence>
<dbReference type="InterPro" id="IPR039391">
    <property type="entry name" value="Phytocyanin-like"/>
</dbReference>
<gene>
    <name evidence="5" type="ORF">STAS_17404</name>
</gene>
<protein>
    <submittedName>
        <fullName evidence="5">Early nodulin-like protein</fullName>
    </submittedName>
</protein>
<dbReference type="InterPro" id="IPR008972">
    <property type="entry name" value="Cupredoxin"/>
</dbReference>
<feature type="signal peptide" evidence="3">
    <location>
        <begin position="1"/>
        <end position="29"/>
    </location>
</feature>
<dbReference type="FunFam" id="2.60.40.420:FF:000048">
    <property type="entry name" value="Early nodulin-like protein 18"/>
    <property type="match status" value="1"/>
</dbReference>
<dbReference type="PANTHER" id="PTHR33021">
    <property type="entry name" value="BLUE COPPER PROTEIN"/>
    <property type="match status" value="1"/>
</dbReference>
<dbReference type="GO" id="GO:0005886">
    <property type="term" value="C:plasma membrane"/>
    <property type="evidence" value="ECO:0007669"/>
    <property type="project" value="TreeGrafter"/>
</dbReference>
<keyword evidence="2" id="KW-1133">Transmembrane helix</keyword>
<evidence type="ECO:0000256" key="3">
    <source>
        <dbReference type="SAM" id="SignalP"/>
    </source>
</evidence>
<proteinExistence type="predicted"/>
<dbReference type="Pfam" id="PF02298">
    <property type="entry name" value="Cu_bind_like"/>
    <property type="match status" value="1"/>
</dbReference>
<dbReference type="PROSITE" id="PS51257">
    <property type="entry name" value="PROKAR_LIPOPROTEIN"/>
    <property type="match status" value="1"/>
</dbReference>
<dbReference type="EMBL" id="BKCP01005960">
    <property type="protein sequence ID" value="GER40721.1"/>
    <property type="molecule type" value="Genomic_DNA"/>
</dbReference>
<comment type="caution">
    <text evidence="5">The sequence shown here is derived from an EMBL/GenBank/DDBJ whole genome shotgun (WGS) entry which is preliminary data.</text>
</comment>
<name>A0A5A7Q9I1_STRAF</name>
<keyword evidence="6" id="KW-1185">Reference proteome</keyword>
<feature type="transmembrane region" description="Helical" evidence="2">
    <location>
        <begin position="213"/>
        <end position="237"/>
    </location>
</feature>
<keyword evidence="2" id="KW-0472">Membrane</keyword>
<dbReference type="Proteomes" id="UP000325081">
    <property type="component" value="Unassembled WGS sequence"/>
</dbReference>
<sequence>MADKALRFVFLITSLFVLLFSCFPATVDGYKNYTVGDSLGWYDSLEKPTVNYQKWAAGKNFSLGDFLIFNTDNNHSVIQTYNLTTYNSCDSSDGLDNNTIEWSSADPSSTTPYPVTVPVPLVRVGPTYFFSSDYDGEQCRNGQRLEIRVARGQGLPPGLGGPTGGSPGPISPQSGDDEESAPDTLVPSNFDHPRDVSDDGDGESGSNEASDSLSLVALTRLFGVGVGLQWIFLVFVIF</sequence>
<feature type="compositionally biased region" description="Gly residues" evidence="1">
    <location>
        <begin position="155"/>
        <end position="167"/>
    </location>
</feature>
<feature type="chain" id="PRO_5023040202" evidence="3">
    <location>
        <begin position="30"/>
        <end position="238"/>
    </location>
</feature>
<accession>A0A5A7Q9I1</accession>
<dbReference type="PROSITE" id="PS51485">
    <property type="entry name" value="PHYTOCYANIN"/>
    <property type="match status" value="1"/>
</dbReference>
<keyword evidence="3" id="KW-0732">Signal</keyword>
<dbReference type="SUPFAM" id="SSF49503">
    <property type="entry name" value="Cupredoxins"/>
    <property type="match status" value="1"/>
</dbReference>